<feature type="compositionally biased region" description="Basic and acidic residues" evidence="11">
    <location>
        <begin position="304"/>
        <end position="313"/>
    </location>
</feature>
<feature type="compositionally biased region" description="Basic and acidic residues" evidence="11">
    <location>
        <begin position="371"/>
        <end position="387"/>
    </location>
</feature>
<dbReference type="InterPro" id="IPR028005">
    <property type="entry name" value="AcTrfase_ESCO_Znf_dom"/>
</dbReference>
<dbReference type="Pfam" id="PF13880">
    <property type="entry name" value="Acetyltransf_13"/>
    <property type="match status" value="1"/>
</dbReference>
<organism evidence="14 15">
    <name type="scientific">Gekko japonicus</name>
    <name type="common">Schlegel's Japanese gecko</name>
    <dbReference type="NCBI Taxonomy" id="146911"/>
    <lineage>
        <taxon>Eukaryota</taxon>
        <taxon>Metazoa</taxon>
        <taxon>Chordata</taxon>
        <taxon>Craniata</taxon>
        <taxon>Vertebrata</taxon>
        <taxon>Euteleostomi</taxon>
        <taxon>Lepidosauria</taxon>
        <taxon>Squamata</taxon>
        <taxon>Bifurcata</taxon>
        <taxon>Gekkota</taxon>
        <taxon>Gekkonidae</taxon>
        <taxon>Gekkoninae</taxon>
        <taxon>Gekko</taxon>
    </lineage>
</organism>
<evidence type="ECO:0000259" key="13">
    <source>
        <dbReference type="Pfam" id="PF13880"/>
    </source>
</evidence>
<evidence type="ECO:0000256" key="8">
    <source>
        <dbReference type="ARBA" id="ARBA00023306"/>
    </source>
</evidence>
<feature type="compositionally biased region" description="Polar residues" evidence="11">
    <location>
        <begin position="255"/>
        <end position="265"/>
    </location>
</feature>
<dbReference type="GeneID" id="107113794"/>
<name>A0ABM1KAB4_GEKJA</name>
<feature type="region of interest" description="Disordered" evidence="11">
    <location>
        <begin position="184"/>
        <end position="203"/>
    </location>
</feature>
<keyword evidence="3" id="KW-0808">Transferase</keyword>
<feature type="domain" description="N-acetyltransferase ESCO acetyl-transferase" evidence="13">
    <location>
        <begin position="606"/>
        <end position="673"/>
    </location>
</feature>
<evidence type="ECO:0000256" key="10">
    <source>
        <dbReference type="ARBA" id="ARBA00047902"/>
    </source>
</evidence>
<evidence type="ECO:0000256" key="6">
    <source>
        <dbReference type="ARBA" id="ARBA00022833"/>
    </source>
</evidence>
<keyword evidence="6" id="KW-0862">Zinc</keyword>
<feature type="region of interest" description="Disordered" evidence="11">
    <location>
        <begin position="358"/>
        <end position="390"/>
    </location>
</feature>
<dbReference type="Pfam" id="PF13878">
    <property type="entry name" value="zf-C2H2_3"/>
    <property type="match status" value="1"/>
</dbReference>
<feature type="domain" description="N-acetyltransferase ESCO zinc-finger" evidence="12">
    <location>
        <begin position="451"/>
        <end position="490"/>
    </location>
</feature>
<proteinExistence type="inferred from homology"/>
<evidence type="ECO:0000256" key="11">
    <source>
        <dbReference type="SAM" id="MobiDB-lite"/>
    </source>
</evidence>
<reference evidence="15" key="1">
    <citation type="submission" date="2025-08" db="UniProtKB">
        <authorList>
            <consortium name="RefSeq"/>
        </authorList>
    </citation>
    <scope>IDENTIFICATION</scope>
</reference>
<protein>
    <submittedName>
        <fullName evidence="15">N-acetyltransferase ESCO2</fullName>
    </submittedName>
</protein>
<keyword evidence="7" id="KW-0539">Nucleus</keyword>
<keyword evidence="9" id="KW-0012">Acyltransferase</keyword>
<evidence type="ECO:0000313" key="15">
    <source>
        <dbReference type="RefSeq" id="XP_015270651.1"/>
    </source>
</evidence>
<sequence>MANVTPRKRKYSSSTSDCCQLVYGNPVKKLMLEFTEDRSVVKTLAGHSAASLRKQTPDFQENDKENRHLLQRSTKSQKLDSSPLQTASVPGRIQREFQQRTSPISGTTHSSVVSSSSFYSKGKPYLSILERKLANESLPLGPRKEEGNLPIANKTEIAQVKVKPAMKTSSKLSKCSVPLRQSKTLSRNAKKAKTDMTSAKPVQQKENVNSVIEKKMETPFRILSMKFKPVLKLQTGAAFFTTGKKRPLGSKKELSSPSSQHSVNKSVMKEKQDRVQACTELHLSTENKAVETGRKRNQMYEPPNQEKQDHVEDIGTLSPNTSQDMKTVYKLNLLQKTEVLQPPRSSCSNTVDQKAVDMEVSEEISEGPSSNKDEHENASSSKVHIETTKSSSVADVFHPVLNIPSDNKKRLQVLPDEQTTLVEHSPVVQKVPTILKTSKKAKDLRKDLKDQMVIDAGQKHFGATVCKACGMVYSAASPEDEAQHVQYHQRFLEGIKYVGWKNERVVAEFWDGKIILVRQGDPKYATKKVEGVRELVDNELGFKQVALACPTQTQTYLFVSLNKVVGCLIAEPVRQAFRVISEPAECPTKNSLEHHRAWCCSTKPEKVVCGVSRIWVFSLMRRKGIARRLVDVVRRTFVFGSCLSPDEIAFSDPTPDGKLFAAKYCQTPNFLVYNFLN</sequence>
<feature type="region of interest" description="Disordered" evidence="11">
    <location>
        <begin position="289"/>
        <end position="323"/>
    </location>
</feature>
<comment type="catalytic activity">
    <reaction evidence="10">
        <text>L-lysyl-[protein] + acetyl-CoA = N(6)-acetyl-L-lysyl-[protein] + CoA + H(+)</text>
        <dbReference type="Rhea" id="RHEA:45948"/>
        <dbReference type="Rhea" id="RHEA-COMP:9752"/>
        <dbReference type="Rhea" id="RHEA-COMP:10731"/>
        <dbReference type="ChEBI" id="CHEBI:15378"/>
        <dbReference type="ChEBI" id="CHEBI:29969"/>
        <dbReference type="ChEBI" id="CHEBI:57287"/>
        <dbReference type="ChEBI" id="CHEBI:57288"/>
        <dbReference type="ChEBI" id="CHEBI:61930"/>
    </reaction>
</comment>
<evidence type="ECO:0000259" key="12">
    <source>
        <dbReference type="Pfam" id="PF13878"/>
    </source>
</evidence>
<evidence type="ECO:0000256" key="2">
    <source>
        <dbReference type="ARBA" id="ARBA00005816"/>
    </source>
</evidence>
<evidence type="ECO:0000256" key="4">
    <source>
        <dbReference type="ARBA" id="ARBA00022723"/>
    </source>
</evidence>
<dbReference type="RefSeq" id="XP_015270651.1">
    <property type="nucleotide sequence ID" value="XM_015415165.1"/>
</dbReference>
<keyword evidence="4" id="KW-0479">Metal-binding</keyword>
<evidence type="ECO:0000256" key="7">
    <source>
        <dbReference type="ARBA" id="ARBA00023242"/>
    </source>
</evidence>
<dbReference type="PANTHER" id="PTHR45884:SF3">
    <property type="entry name" value="N-ACETYLTRANSFERASE ESCO2"/>
    <property type="match status" value="1"/>
</dbReference>
<evidence type="ECO:0000256" key="1">
    <source>
        <dbReference type="ARBA" id="ARBA00004123"/>
    </source>
</evidence>
<evidence type="ECO:0000313" key="14">
    <source>
        <dbReference type="Proteomes" id="UP000694871"/>
    </source>
</evidence>
<comment type="subcellular location">
    <subcellularLocation>
        <location evidence="1">Nucleus</location>
    </subcellularLocation>
</comment>
<comment type="similarity">
    <text evidence="2">Belongs to the acetyltransferase family. ECO subfamily.</text>
</comment>
<dbReference type="Proteomes" id="UP000694871">
    <property type="component" value="Unplaced"/>
</dbReference>
<keyword evidence="5" id="KW-0863">Zinc-finger</keyword>
<gene>
    <name evidence="15" type="primary">ESCO2</name>
</gene>
<evidence type="ECO:0000256" key="3">
    <source>
        <dbReference type="ARBA" id="ARBA00022679"/>
    </source>
</evidence>
<feature type="region of interest" description="Disordered" evidence="11">
    <location>
        <begin position="243"/>
        <end position="268"/>
    </location>
</feature>
<accession>A0ABM1KAB4</accession>
<evidence type="ECO:0000256" key="9">
    <source>
        <dbReference type="ARBA" id="ARBA00023315"/>
    </source>
</evidence>
<dbReference type="PANTHER" id="PTHR45884">
    <property type="entry name" value="N-ACETYLTRANSFERASE ECO"/>
    <property type="match status" value="1"/>
</dbReference>
<dbReference type="InterPro" id="IPR028009">
    <property type="entry name" value="ESCO_Acetyltransf_dom"/>
</dbReference>
<keyword evidence="8" id="KW-0131">Cell cycle</keyword>
<keyword evidence="14" id="KW-1185">Reference proteome</keyword>
<evidence type="ECO:0000256" key="5">
    <source>
        <dbReference type="ARBA" id="ARBA00022771"/>
    </source>
</evidence>